<evidence type="ECO:0000256" key="10">
    <source>
        <dbReference type="ARBA" id="ARBA00022676"/>
    </source>
</evidence>
<name>A0A2S7U8I6_9FLAO</name>
<evidence type="ECO:0000256" key="8">
    <source>
        <dbReference type="ARBA" id="ARBA00022490"/>
    </source>
</evidence>
<keyword evidence="16 18" id="KW-0368">Histidine biosynthesis</keyword>
<dbReference type="FunFam" id="3.40.190.10:FF:000008">
    <property type="entry name" value="ATP phosphoribosyltransferase"/>
    <property type="match status" value="1"/>
</dbReference>
<keyword evidence="11 18" id="KW-0808">Transferase</keyword>
<keyword evidence="14 18" id="KW-0067">ATP-binding</keyword>
<keyword evidence="10 18" id="KW-0328">Glycosyltransferase</keyword>
<evidence type="ECO:0000256" key="12">
    <source>
        <dbReference type="ARBA" id="ARBA00022723"/>
    </source>
</evidence>
<comment type="subcellular location">
    <subcellularLocation>
        <location evidence="3 18">Cytoplasm</location>
    </subcellularLocation>
</comment>
<reference evidence="21 22" key="1">
    <citation type="submission" date="2017-01" db="EMBL/GenBank/DDBJ databases">
        <title>Trade-off between light-utilization and light-protection in marine flavobacteria.</title>
        <authorList>
            <person name="Kumagai Y."/>
            <person name="Yoshizawa S."/>
            <person name="Kogure K."/>
            <person name="Iwasaki W."/>
        </authorList>
    </citation>
    <scope>NUCLEOTIDE SEQUENCE [LARGE SCALE GENOMIC DNA]</scope>
    <source>
        <strain evidence="21 22">KCTC 32109</strain>
    </source>
</reference>
<dbReference type="HAMAP" id="MF_00079">
    <property type="entry name" value="HisG_Long"/>
    <property type="match status" value="1"/>
</dbReference>
<evidence type="ECO:0000256" key="9">
    <source>
        <dbReference type="ARBA" id="ARBA00022605"/>
    </source>
</evidence>
<evidence type="ECO:0000256" key="14">
    <source>
        <dbReference type="ARBA" id="ARBA00022840"/>
    </source>
</evidence>
<comment type="cofactor">
    <cofactor evidence="2 18">
        <name>Mg(2+)</name>
        <dbReference type="ChEBI" id="CHEBI:18420"/>
    </cofactor>
</comment>
<dbReference type="EMBL" id="MTPW01000001">
    <property type="protein sequence ID" value="PQJ30877.1"/>
    <property type="molecule type" value="Genomic_DNA"/>
</dbReference>
<comment type="function">
    <text evidence="17 18">Catalyzes the condensation of ATP and 5-phosphoribose 1-diphosphate to form N'-(5'-phosphoribosyl)-ATP (PR-ATP). Has a crucial role in the pathway because the rate of histidine biosynthesis seems to be controlled primarily by regulation of HisG enzymatic activity.</text>
</comment>
<dbReference type="Gene3D" id="3.40.190.10">
    <property type="entry name" value="Periplasmic binding protein-like II"/>
    <property type="match status" value="2"/>
</dbReference>
<dbReference type="InterPro" id="IPR013820">
    <property type="entry name" value="ATP_PRibTrfase_cat"/>
</dbReference>
<keyword evidence="12 18" id="KW-0479">Metal-binding</keyword>
<comment type="catalytic activity">
    <reaction evidence="1 18">
        <text>1-(5-phospho-beta-D-ribosyl)-ATP + diphosphate = 5-phospho-alpha-D-ribose 1-diphosphate + ATP</text>
        <dbReference type="Rhea" id="RHEA:18473"/>
        <dbReference type="ChEBI" id="CHEBI:30616"/>
        <dbReference type="ChEBI" id="CHEBI:33019"/>
        <dbReference type="ChEBI" id="CHEBI:58017"/>
        <dbReference type="ChEBI" id="CHEBI:73183"/>
        <dbReference type="EC" id="2.4.2.17"/>
    </reaction>
</comment>
<dbReference type="FunFam" id="3.30.70.120:FF:000002">
    <property type="entry name" value="ATP phosphoribosyltransferase"/>
    <property type="match status" value="1"/>
</dbReference>
<dbReference type="GO" id="GO:0000105">
    <property type="term" value="P:L-histidine biosynthetic process"/>
    <property type="evidence" value="ECO:0007669"/>
    <property type="project" value="UniProtKB-UniRule"/>
</dbReference>
<gene>
    <name evidence="18" type="primary">hisG</name>
    <name evidence="21" type="ORF">BST92_02540</name>
</gene>
<dbReference type="PROSITE" id="PS01316">
    <property type="entry name" value="ATP_P_PHORIBOSYLTR"/>
    <property type="match status" value="1"/>
</dbReference>
<dbReference type="InterPro" id="IPR018198">
    <property type="entry name" value="ATP_PRibTrfase_CS"/>
</dbReference>
<evidence type="ECO:0000256" key="6">
    <source>
        <dbReference type="ARBA" id="ARBA00011946"/>
    </source>
</evidence>
<keyword evidence="15 18" id="KW-0460">Magnesium</keyword>
<dbReference type="UniPathway" id="UPA00031">
    <property type="reaction ID" value="UER00006"/>
</dbReference>
<evidence type="ECO:0000259" key="19">
    <source>
        <dbReference type="Pfam" id="PF01634"/>
    </source>
</evidence>
<dbReference type="InterPro" id="IPR011322">
    <property type="entry name" value="N-reg_PII-like_a/b"/>
</dbReference>
<evidence type="ECO:0000256" key="17">
    <source>
        <dbReference type="ARBA" id="ARBA00024861"/>
    </source>
</evidence>
<comment type="pathway">
    <text evidence="4 18">Amino-acid biosynthesis; L-histidine biosynthesis; L-histidine from 5-phospho-alpha-D-ribose 1-diphosphate: step 1/9.</text>
</comment>
<dbReference type="NCBIfam" id="TIGR00070">
    <property type="entry name" value="hisG"/>
    <property type="match status" value="1"/>
</dbReference>
<dbReference type="EC" id="2.4.2.17" evidence="6 18"/>
<evidence type="ECO:0000259" key="20">
    <source>
        <dbReference type="Pfam" id="PF08029"/>
    </source>
</evidence>
<proteinExistence type="inferred from homology"/>
<evidence type="ECO:0000256" key="16">
    <source>
        <dbReference type="ARBA" id="ARBA00023102"/>
    </source>
</evidence>
<keyword evidence="22" id="KW-1185">Reference proteome</keyword>
<sequence>MNKDTNSNEVNNKKQIPAFAGIRIAVQKSGRLSDKSLQLLKDCGIKFDNGGRKLSTQAKNFPMEILFLRDDDIPQYVANGVADLGILGLNEVEEKDQEVDVIKQLGFAGCRLSLAVQKDVNYTGLEWFNGKKVASSYTTIVKKFFADKGINATTEEIGGSVEIAPGIGLAEGICDIVSTGSTLIMNGLKEVETVMYSEAVLISNPNLSVEKKEILDKLTFRIDAVQNAQKSKYILLNAPNDKIEEISALLPGMKSPTVLPLAENGWSSLHSVIEENDFWNVIDQLKDAGAQGILVSPIEKLIA</sequence>
<organism evidence="21 22">
    <name type="scientific">Nonlabens arenilitoris</name>
    <dbReference type="NCBI Taxonomy" id="1217969"/>
    <lineage>
        <taxon>Bacteria</taxon>
        <taxon>Pseudomonadati</taxon>
        <taxon>Bacteroidota</taxon>
        <taxon>Flavobacteriia</taxon>
        <taxon>Flavobacteriales</taxon>
        <taxon>Flavobacteriaceae</taxon>
        <taxon>Nonlabens</taxon>
    </lineage>
</organism>
<evidence type="ECO:0000313" key="21">
    <source>
        <dbReference type="EMBL" id="PQJ30877.1"/>
    </source>
</evidence>
<keyword evidence="9 18" id="KW-0028">Amino-acid biosynthesis</keyword>
<dbReference type="PANTHER" id="PTHR21403:SF8">
    <property type="entry name" value="ATP PHOSPHORIBOSYLTRANSFERASE"/>
    <property type="match status" value="1"/>
</dbReference>
<evidence type="ECO:0000256" key="5">
    <source>
        <dbReference type="ARBA" id="ARBA00007955"/>
    </source>
</evidence>
<dbReference type="InterPro" id="IPR001348">
    <property type="entry name" value="ATP_PRibTrfase_HisG"/>
</dbReference>
<dbReference type="NCBIfam" id="TIGR03455">
    <property type="entry name" value="HisG_C-term"/>
    <property type="match status" value="1"/>
</dbReference>
<protein>
    <recommendedName>
        <fullName evidence="7 18">ATP phosphoribosyltransferase</fullName>
        <shortName evidence="18">ATP-PRT</shortName>
        <shortName evidence="18">ATP-PRTase</shortName>
        <ecNumber evidence="6 18">2.4.2.17</ecNumber>
    </recommendedName>
</protein>
<dbReference type="InterPro" id="IPR013115">
    <property type="entry name" value="HisG_C"/>
</dbReference>
<feature type="domain" description="Histidine biosynthesis HisG C-terminal" evidence="20">
    <location>
        <begin position="228"/>
        <end position="300"/>
    </location>
</feature>
<evidence type="ECO:0000256" key="15">
    <source>
        <dbReference type="ARBA" id="ARBA00022842"/>
    </source>
</evidence>
<keyword evidence="13 18" id="KW-0547">Nucleotide-binding</keyword>
<evidence type="ECO:0000256" key="2">
    <source>
        <dbReference type="ARBA" id="ARBA00001946"/>
    </source>
</evidence>
<keyword evidence="8 18" id="KW-0963">Cytoplasm</keyword>
<evidence type="ECO:0000256" key="1">
    <source>
        <dbReference type="ARBA" id="ARBA00000915"/>
    </source>
</evidence>
<dbReference type="GO" id="GO:0000287">
    <property type="term" value="F:magnesium ion binding"/>
    <property type="evidence" value="ECO:0007669"/>
    <property type="project" value="UniProtKB-UniRule"/>
</dbReference>
<dbReference type="GO" id="GO:0005524">
    <property type="term" value="F:ATP binding"/>
    <property type="evidence" value="ECO:0007669"/>
    <property type="project" value="UniProtKB-KW"/>
</dbReference>
<dbReference type="InterPro" id="IPR020621">
    <property type="entry name" value="ATP-PRT_HisG_long"/>
</dbReference>
<dbReference type="Pfam" id="PF08029">
    <property type="entry name" value="HisG_C"/>
    <property type="match status" value="1"/>
</dbReference>
<feature type="domain" description="ATP phosphoribosyltransferase catalytic" evidence="19">
    <location>
        <begin position="69"/>
        <end position="223"/>
    </location>
</feature>
<dbReference type="Pfam" id="PF01634">
    <property type="entry name" value="HisG"/>
    <property type="match status" value="1"/>
</dbReference>
<dbReference type="PANTHER" id="PTHR21403">
    <property type="entry name" value="ATP PHOSPHORIBOSYLTRANSFERASE ATP-PRTASE"/>
    <property type="match status" value="1"/>
</dbReference>
<evidence type="ECO:0000313" key="22">
    <source>
        <dbReference type="Proteomes" id="UP000239747"/>
    </source>
</evidence>
<dbReference type="InterPro" id="IPR015867">
    <property type="entry name" value="N-reg_PII/ATP_PRibTrfase_C"/>
</dbReference>
<evidence type="ECO:0000256" key="7">
    <source>
        <dbReference type="ARBA" id="ARBA00020998"/>
    </source>
</evidence>
<evidence type="ECO:0000256" key="18">
    <source>
        <dbReference type="HAMAP-Rule" id="MF_00079"/>
    </source>
</evidence>
<comment type="caution">
    <text evidence="21">The sequence shown here is derived from an EMBL/GenBank/DDBJ whole genome shotgun (WGS) entry which is preliminary data.</text>
</comment>
<evidence type="ECO:0000256" key="11">
    <source>
        <dbReference type="ARBA" id="ARBA00022679"/>
    </source>
</evidence>
<evidence type="ECO:0000256" key="13">
    <source>
        <dbReference type="ARBA" id="ARBA00022741"/>
    </source>
</evidence>
<comment type="similarity">
    <text evidence="5 18">Belongs to the ATP phosphoribosyltransferase family. Long subfamily.</text>
</comment>
<evidence type="ECO:0000256" key="3">
    <source>
        <dbReference type="ARBA" id="ARBA00004496"/>
    </source>
</evidence>
<dbReference type="SUPFAM" id="SSF54913">
    <property type="entry name" value="GlnB-like"/>
    <property type="match status" value="1"/>
</dbReference>
<comment type="activity regulation">
    <text evidence="18">Feedback inhibited by histidine.</text>
</comment>
<dbReference type="GO" id="GO:0005737">
    <property type="term" value="C:cytoplasm"/>
    <property type="evidence" value="ECO:0007669"/>
    <property type="project" value="UniProtKB-SubCell"/>
</dbReference>
<dbReference type="Gene3D" id="3.30.70.120">
    <property type="match status" value="1"/>
</dbReference>
<accession>A0A2S7U8I6</accession>
<dbReference type="AlphaFoldDB" id="A0A2S7U8I6"/>
<dbReference type="RefSeq" id="WP_245910845.1">
    <property type="nucleotide sequence ID" value="NZ_MTPW01000001.1"/>
</dbReference>
<dbReference type="GO" id="GO:0003879">
    <property type="term" value="F:ATP phosphoribosyltransferase activity"/>
    <property type="evidence" value="ECO:0007669"/>
    <property type="project" value="UniProtKB-UniRule"/>
</dbReference>
<dbReference type="SUPFAM" id="SSF53850">
    <property type="entry name" value="Periplasmic binding protein-like II"/>
    <property type="match status" value="1"/>
</dbReference>
<evidence type="ECO:0000256" key="4">
    <source>
        <dbReference type="ARBA" id="ARBA00004667"/>
    </source>
</evidence>
<dbReference type="Proteomes" id="UP000239747">
    <property type="component" value="Unassembled WGS sequence"/>
</dbReference>